<feature type="domain" description="UvrD-like helicase ATP-binding" evidence="7">
    <location>
        <begin position="209"/>
        <end position="615"/>
    </location>
</feature>
<evidence type="ECO:0000256" key="2">
    <source>
        <dbReference type="ARBA" id="ARBA00022801"/>
    </source>
</evidence>
<dbReference type="InterPro" id="IPR027785">
    <property type="entry name" value="UvrD-like_helicase_C"/>
</dbReference>
<dbReference type="Pfam" id="PF13538">
    <property type="entry name" value="UvrD_C_2"/>
    <property type="match status" value="1"/>
</dbReference>
<gene>
    <name evidence="8" type="ORF">QY95_03939</name>
</gene>
<reference evidence="8" key="1">
    <citation type="submission" date="2015-02" db="EMBL/GenBank/DDBJ databases">
        <title>Genome Assembly of Bacillaceae bacterium MTCC 8252.</title>
        <authorList>
            <person name="Verma A."/>
            <person name="Khatri I."/>
            <person name="Mual P."/>
            <person name="Subramanian S."/>
            <person name="Krishnamurthi S."/>
        </authorList>
    </citation>
    <scope>NUCLEOTIDE SEQUENCE [LARGE SCALE GENOMIC DNA]</scope>
    <source>
        <strain evidence="8">MTCC 8252</strain>
    </source>
</reference>
<feature type="coiled-coil region" evidence="6">
    <location>
        <begin position="386"/>
        <end position="423"/>
    </location>
</feature>
<feature type="coiled-coil region" evidence="6">
    <location>
        <begin position="9"/>
        <end position="36"/>
    </location>
</feature>
<evidence type="ECO:0000256" key="3">
    <source>
        <dbReference type="ARBA" id="ARBA00022806"/>
    </source>
</evidence>
<dbReference type="InterPro" id="IPR027417">
    <property type="entry name" value="P-loop_NTPase"/>
</dbReference>
<protein>
    <submittedName>
        <fullName evidence="8">Helicase, UvrD/Rep family</fullName>
    </submittedName>
</protein>
<dbReference type="AlphaFoldDB" id="A0A0F5HM34"/>
<dbReference type="Pfam" id="PF00580">
    <property type="entry name" value="UvrD-helicase"/>
    <property type="match status" value="1"/>
</dbReference>
<dbReference type="SUPFAM" id="SSF52540">
    <property type="entry name" value="P-loop containing nucleoside triphosphate hydrolases"/>
    <property type="match status" value="1"/>
</dbReference>
<name>A0A0F5HM34_BACTR</name>
<evidence type="ECO:0000256" key="5">
    <source>
        <dbReference type="PROSITE-ProRule" id="PRU00560"/>
    </source>
</evidence>
<keyword evidence="4 5" id="KW-0067">ATP-binding</keyword>
<dbReference type="GO" id="GO:0005829">
    <property type="term" value="C:cytosol"/>
    <property type="evidence" value="ECO:0007669"/>
    <property type="project" value="TreeGrafter"/>
</dbReference>
<dbReference type="Proteomes" id="UP000031563">
    <property type="component" value="Unassembled WGS sequence"/>
</dbReference>
<dbReference type="NCBIfam" id="NF041464">
    <property type="entry name" value="HelD_BACSU"/>
    <property type="match status" value="1"/>
</dbReference>
<evidence type="ECO:0000256" key="1">
    <source>
        <dbReference type="ARBA" id="ARBA00022741"/>
    </source>
</evidence>
<evidence type="ECO:0000259" key="7">
    <source>
        <dbReference type="PROSITE" id="PS51198"/>
    </source>
</evidence>
<keyword evidence="3 5" id="KW-0347">Helicase</keyword>
<dbReference type="GO" id="GO:0003677">
    <property type="term" value="F:DNA binding"/>
    <property type="evidence" value="ECO:0007669"/>
    <property type="project" value="InterPro"/>
</dbReference>
<keyword evidence="2 5" id="KW-0378">Hydrolase</keyword>
<sequence>MNSEFQREQERVDNVMEIITEEISRLEKETARRKDEVVRIRRHFWDEVKVNTDTFDDYLETIIGLRQEAQALSVNQSTHRQASKRLSTLRRMQEIPYFGRIDFLEEGEPAQEQIYIGISSLSDASGEDFLIYDWRAPVSSVYYDYQPGPAKYETPGGTVQGILEKKWQYLIRGGVLQSMFDTSLTIGDEILQQVLGKGNDKQMHNIVATIQQEQNRIIRHDRGRLLIVHGAAGSGKTSAALQRIAYLLYKYRDHLNADQIILFSPNSMFSSYVSNVLPELGEENMQQVTFQEYLDHRLSKEFHVETPYEQLEYVLTAPHTPLYSSRLASIRFKASAHFFEAIQSYRQSLESSGMLFKDITFRGEPVVTAQQIAERFYSHDTSLRFHNRLEKLREWLIKEINEVQKAERKKPWVQEEIELLSNEEYHEAHAYLAEKRGFKREEMADYEMEPKALAQLIVHQKLKPLRRRVRALRFVDFKGIYKQLFADPEQITHWMKGETPAEWAAICEETLNMLDEEKLFYEDATPFLLLKELIQGFQTNSSIKHIVVDEAQDYSPFQFEFLKRLFPAARMTVLGDFNQAIFAHASEKVDFHMLTSLYGPDQTEWINITRSYRSTKPIIEFTRRLVPNGERIIPFERDGERPALKQVADHAELHSCIAAKVADLQNQGLNSIAIICKSAEESMRAYESLSGIDGIKLLKSNSLEYEQGVVVIPAYLSKGIEFDAVIIYDASEQVYGEESLRRMFYTACTRAMHNLQLYSVGEPSPFVRSALQEGFIEA</sequence>
<keyword evidence="6" id="KW-0175">Coiled coil</keyword>
<evidence type="ECO:0000313" key="8">
    <source>
        <dbReference type="EMBL" id="KKB34328.1"/>
    </source>
</evidence>
<keyword evidence="1 5" id="KW-0547">Nucleotide-binding</keyword>
<dbReference type="STRING" id="1221996.QY95_03939"/>
<keyword evidence="9" id="KW-1185">Reference proteome</keyword>
<comment type="caution">
    <text evidence="8">The sequence shown here is derived from an EMBL/GenBank/DDBJ whole genome shotgun (WGS) entry which is preliminary data.</text>
</comment>
<feature type="binding site" evidence="5">
    <location>
        <begin position="230"/>
        <end position="237"/>
    </location>
    <ligand>
        <name>ATP</name>
        <dbReference type="ChEBI" id="CHEBI:30616"/>
    </ligand>
</feature>
<dbReference type="PANTHER" id="PTHR11070">
    <property type="entry name" value="UVRD / RECB / PCRA DNA HELICASE FAMILY MEMBER"/>
    <property type="match status" value="1"/>
</dbReference>
<dbReference type="GO" id="GO:0016787">
    <property type="term" value="F:hydrolase activity"/>
    <property type="evidence" value="ECO:0007669"/>
    <property type="project" value="UniProtKB-UniRule"/>
</dbReference>
<proteinExistence type="predicted"/>
<dbReference type="RefSeq" id="WP_040047879.1">
    <property type="nucleotide sequence ID" value="NZ_JWIR02000086.1"/>
</dbReference>
<dbReference type="InterPro" id="IPR014016">
    <property type="entry name" value="UvrD-like_ATP-bd"/>
</dbReference>
<dbReference type="Gene3D" id="3.40.50.300">
    <property type="entry name" value="P-loop containing nucleotide triphosphate hydrolases"/>
    <property type="match status" value="2"/>
</dbReference>
<dbReference type="PANTHER" id="PTHR11070:SF17">
    <property type="entry name" value="DNA HELICASE IV"/>
    <property type="match status" value="1"/>
</dbReference>
<dbReference type="PROSITE" id="PS51198">
    <property type="entry name" value="UVRD_HELICASE_ATP_BIND"/>
    <property type="match status" value="1"/>
</dbReference>
<dbReference type="GO" id="GO:0043138">
    <property type="term" value="F:3'-5' DNA helicase activity"/>
    <property type="evidence" value="ECO:0007669"/>
    <property type="project" value="TreeGrafter"/>
</dbReference>
<accession>A0A0F5HM34</accession>
<dbReference type="GO" id="GO:0005524">
    <property type="term" value="F:ATP binding"/>
    <property type="evidence" value="ECO:0007669"/>
    <property type="project" value="UniProtKB-UniRule"/>
</dbReference>
<dbReference type="EMBL" id="JWIR02000086">
    <property type="protein sequence ID" value="KKB34328.1"/>
    <property type="molecule type" value="Genomic_DNA"/>
</dbReference>
<dbReference type="OrthoDB" id="9787585at2"/>
<evidence type="ECO:0000313" key="9">
    <source>
        <dbReference type="Proteomes" id="UP000031563"/>
    </source>
</evidence>
<evidence type="ECO:0000256" key="4">
    <source>
        <dbReference type="ARBA" id="ARBA00022840"/>
    </source>
</evidence>
<dbReference type="InterPro" id="IPR048228">
    <property type="entry name" value="HelD_bacillota"/>
</dbReference>
<dbReference type="GO" id="GO:0000725">
    <property type="term" value="P:recombinational repair"/>
    <property type="evidence" value="ECO:0007669"/>
    <property type="project" value="TreeGrafter"/>
</dbReference>
<evidence type="ECO:0000256" key="6">
    <source>
        <dbReference type="SAM" id="Coils"/>
    </source>
</evidence>
<dbReference type="InterPro" id="IPR000212">
    <property type="entry name" value="DNA_helicase_UvrD/REP"/>
</dbReference>
<organism evidence="8 9">
    <name type="scientific">Bacillus thermotolerans</name>
    <name type="common">Quasibacillus thermotolerans</name>
    <dbReference type="NCBI Taxonomy" id="1221996"/>
    <lineage>
        <taxon>Bacteria</taxon>
        <taxon>Bacillati</taxon>
        <taxon>Bacillota</taxon>
        <taxon>Bacilli</taxon>
        <taxon>Bacillales</taxon>
        <taxon>Bacillaceae</taxon>
        <taxon>Bacillus</taxon>
    </lineage>
</organism>